<dbReference type="GO" id="GO:0008483">
    <property type="term" value="F:transaminase activity"/>
    <property type="evidence" value="ECO:0007669"/>
    <property type="project" value="UniProtKB-KW"/>
</dbReference>
<dbReference type="HOGENOM" id="CLU_743734_0_0_6"/>
<protein>
    <submittedName>
        <fullName evidence="1">Putative PLP-dependent aminotransferase</fullName>
    </submittedName>
</protein>
<sequence length="372" mass="42037">MQDNTLQHLNSPEDKEEIYNKLCSASALMEEARSGIAFLDEVKEDLPSAKQRLIYLCFWVMIVRTVSKALEVSMLSEDLYRIYLVSRGRKAQKYFKMIIFDKCEQTYVYSAIGTYMPNIFAMYQNNIDIDKYEGEELIQWVLSVIKKELEKMIISSHGMTQSRSDIVVDLIHYTQENIQLFSVYRNNAIINEETQFTLGERYIVDFATAGDVDVEDNPNGVDNNDNFFYLGESIGAGLGVGATVFGLSGTWSENGIVSTIIDKVVGLVNTMGGIGAGLFNSLAKIEDLDKIQEEGAAFMVDVSDIVLRAESIPMNEGFGLMNMLQYQKIETLIKNVVSERTKLLIKMNEALGIISMKLLFIPRRSKREYAVI</sequence>
<keyword evidence="1" id="KW-0808">Transferase</keyword>
<accession>W0I3G5</accession>
<reference evidence="1 2" key="1">
    <citation type="journal article" date="2014" name="Genome Biol. Evol.">
        <title>Genome degeneration and adaptation in a nascent stage of symbiosis.</title>
        <authorList>
            <person name="Oakeson K.F."/>
            <person name="Gil R."/>
            <person name="Clayton A.L."/>
            <person name="Dunn D.M."/>
            <person name="von Niederhausern A.C."/>
            <person name="Hamil C."/>
            <person name="Aoyagi A."/>
            <person name="Duval B."/>
            <person name="Baca A."/>
            <person name="Silva F.J."/>
            <person name="Vallier A."/>
            <person name="Jackson D.G."/>
            <person name="Latorre A."/>
            <person name="Weiss R.B."/>
            <person name="Heddi A."/>
            <person name="Moya A."/>
            <person name="Dale C."/>
        </authorList>
    </citation>
    <scope>NUCLEOTIDE SEQUENCE [LARGE SCALE GENOMIC DNA]</scope>
    <source>
        <strain evidence="1 2">HS1</strain>
        <plasmid evidence="2">Plasmid pHS1</plasmid>
    </source>
</reference>
<geneLocation type="plasmid" evidence="1 2">
    <name>pHS1</name>
</geneLocation>
<organism evidence="1 2">
    <name type="scientific">Sodalis praecaptivus</name>
    <dbReference type="NCBI Taxonomy" id="1239307"/>
    <lineage>
        <taxon>Bacteria</taxon>
        <taxon>Pseudomonadati</taxon>
        <taxon>Pseudomonadota</taxon>
        <taxon>Gammaproteobacteria</taxon>
        <taxon>Enterobacterales</taxon>
        <taxon>Bruguierivoracaceae</taxon>
        <taxon>Sodalis</taxon>
    </lineage>
</organism>
<dbReference type="AlphaFoldDB" id="W0I3G5"/>
<dbReference type="EMBL" id="CP006570">
    <property type="protein sequence ID" value="AHF79292.1"/>
    <property type="molecule type" value="Genomic_DNA"/>
</dbReference>
<dbReference type="KEGG" id="sod:Sant_P0253"/>
<keyword evidence="1" id="KW-0032">Aminotransferase</keyword>
<proteinExistence type="predicted"/>
<evidence type="ECO:0000313" key="2">
    <source>
        <dbReference type="Proteomes" id="UP000019028"/>
    </source>
</evidence>
<gene>
    <name evidence="1" type="ORF">Sant_P0253</name>
</gene>
<keyword evidence="1" id="KW-0614">Plasmid</keyword>
<keyword evidence="2" id="KW-1185">Reference proteome</keyword>
<evidence type="ECO:0000313" key="1">
    <source>
        <dbReference type="EMBL" id="AHF79292.1"/>
    </source>
</evidence>
<name>W0I3G5_9GAMM</name>
<dbReference type="PATRIC" id="fig|1239307.3.peg.4801"/>
<dbReference type="Proteomes" id="UP000019028">
    <property type="component" value="Plasmid pHS1"/>
</dbReference>
<dbReference type="RefSeq" id="WP_025424426.1">
    <property type="nucleotide sequence ID" value="NZ_CP006570.1"/>
</dbReference>